<dbReference type="OrthoDB" id="1859224at2"/>
<proteinExistence type="predicted"/>
<protein>
    <submittedName>
        <fullName evidence="2">Helix-turn-helix domain protein</fullName>
    </submittedName>
</protein>
<name>A0A1X1FCY9_9LACO</name>
<comment type="caution">
    <text evidence="2">The sequence shown here is derived from an EMBL/GenBank/DDBJ whole genome shotgun (WGS) entry which is preliminary data.</text>
</comment>
<feature type="domain" description="HTH cro/C1-type" evidence="1">
    <location>
        <begin position="3"/>
        <end position="57"/>
    </location>
</feature>
<dbReference type="GO" id="GO:0003677">
    <property type="term" value="F:DNA binding"/>
    <property type="evidence" value="ECO:0007669"/>
    <property type="project" value="InterPro"/>
</dbReference>
<organism evidence="2 3">
    <name type="scientific">Lentilactobacillus parabuchneri</name>
    <dbReference type="NCBI Taxonomy" id="152331"/>
    <lineage>
        <taxon>Bacteria</taxon>
        <taxon>Bacillati</taxon>
        <taxon>Bacillota</taxon>
        <taxon>Bacilli</taxon>
        <taxon>Lactobacillales</taxon>
        <taxon>Lactobacillaceae</taxon>
        <taxon>Lentilactobacillus</taxon>
    </lineage>
</organism>
<dbReference type="Pfam" id="PF01381">
    <property type="entry name" value="HTH_3"/>
    <property type="match status" value="1"/>
</dbReference>
<dbReference type="PROSITE" id="PS50943">
    <property type="entry name" value="HTH_CROC1"/>
    <property type="match status" value="1"/>
</dbReference>
<sequence length="72" mass="7956">MKLTNERLKLGLSQSKAAKEIGISQSMLAMLESGERSGSDKTKMKVAKFYGVDVGALFFDDEITNRDKEAIQ</sequence>
<evidence type="ECO:0000313" key="2">
    <source>
        <dbReference type="EMBL" id="ORN26180.1"/>
    </source>
</evidence>
<gene>
    <name evidence="2" type="ORF">FAM23169_02080</name>
</gene>
<dbReference type="SMART" id="SM00530">
    <property type="entry name" value="HTH_XRE"/>
    <property type="match status" value="1"/>
</dbReference>
<evidence type="ECO:0000313" key="3">
    <source>
        <dbReference type="Proteomes" id="UP000193009"/>
    </source>
</evidence>
<dbReference type="Gene3D" id="1.10.260.40">
    <property type="entry name" value="lambda repressor-like DNA-binding domains"/>
    <property type="match status" value="1"/>
</dbReference>
<evidence type="ECO:0000259" key="1">
    <source>
        <dbReference type="PROSITE" id="PS50943"/>
    </source>
</evidence>
<accession>A0A1X1FCY9</accession>
<reference evidence="2 3" key="1">
    <citation type="journal article" date="2017" name="Front. Microbiol.">
        <title>The Histidine Decarboxylase Gene Cluster of Lactobacillus parabuchneri Was Gained by Horizontal Gene Transfer and Is Mobile within the Species.</title>
        <authorList>
            <person name="Wuthrich D."/>
            <person name="Berthoud H."/>
            <person name="Wechsler D."/>
            <person name="Eugster E."/>
            <person name="Irmler S."/>
            <person name="Bruggmann R."/>
        </authorList>
    </citation>
    <scope>NUCLEOTIDE SEQUENCE [LARGE SCALE GENOMIC DNA]</scope>
    <source>
        <strain evidence="2 3">FAM23169</strain>
    </source>
</reference>
<dbReference type="InterPro" id="IPR010982">
    <property type="entry name" value="Lambda_DNA-bd_dom_sf"/>
</dbReference>
<dbReference type="AlphaFoldDB" id="A0A1X1FCY9"/>
<dbReference type="Proteomes" id="UP000193009">
    <property type="component" value="Unassembled WGS sequence"/>
</dbReference>
<dbReference type="InterPro" id="IPR001387">
    <property type="entry name" value="Cro/C1-type_HTH"/>
</dbReference>
<dbReference type="SUPFAM" id="SSF47413">
    <property type="entry name" value="lambda repressor-like DNA-binding domains"/>
    <property type="match status" value="1"/>
</dbReference>
<keyword evidence="3" id="KW-1185">Reference proteome</keyword>
<dbReference type="EMBL" id="MSBD01000048">
    <property type="protein sequence ID" value="ORN26180.1"/>
    <property type="molecule type" value="Genomic_DNA"/>
</dbReference>
<dbReference type="RefSeq" id="WP_084989283.1">
    <property type="nucleotide sequence ID" value="NZ_MSAV01000044.1"/>
</dbReference>
<dbReference type="CDD" id="cd00093">
    <property type="entry name" value="HTH_XRE"/>
    <property type="match status" value="1"/>
</dbReference>